<comment type="similarity">
    <text evidence="2">Belongs to the PI3/PI4-kinase family. Type III PI4K subfamily.</text>
</comment>
<dbReference type="GO" id="GO:0004430">
    <property type="term" value="F:1-phosphatidylinositol 4-kinase activity"/>
    <property type="evidence" value="ECO:0007669"/>
    <property type="project" value="UniProtKB-EC"/>
</dbReference>
<name>A0A9P5TTU6_GYMJU</name>
<dbReference type="PANTHER" id="PTHR10048">
    <property type="entry name" value="PHOSPHATIDYLINOSITOL KINASE"/>
    <property type="match status" value="1"/>
</dbReference>
<dbReference type="FunFam" id="3.30.1010.10:FF:000014">
    <property type="entry name" value="Phosphatidylinositol 4-kinase STT4"/>
    <property type="match status" value="1"/>
</dbReference>
<dbReference type="PROSITE" id="PS00916">
    <property type="entry name" value="PI3_4_KINASE_2"/>
    <property type="match status" value="1"/>
</dbReference>
<dbReference type="SUPFAM" id="SSF48371">
    <property type="entry name" value="ARM repeat"/>
    <property type="match status" value="2"/>
</dbReference>
<dbReference type="InterPro" id="IPR011009">
    <property type="entry name" value="Kinase-like_dom_sf"/>
</dbReference>
<dbReference type="InterPro" id="IPR000403">
    <property type="entry name" value="PI3/4_kinase_cat_dom"/>
</dbReference>
<proteinExistence type="inferred from homology"/>
<dbReference type="EMBL" id="JADNYJ010000003">
    <property type="protein sequence ID" value="KAF8912011.1"/>
    <property type="molecule type" value="Genomic_DNA"/>
</dbReference>
<dbReference type="Pfam" id="PF00613">
    <property type="entry name" value="PI3Ka"/>
    <property type="match status" value="1"/>
</dbReference>
<gene>
    <name evidence="10" type="ORF">CPB84DRAFT_1820720</name>
</gene>
<dbReference type="InterPro" id="IPR015433">
    <property type="entry name" value="PI3/4_kinase"/>
</dbReference>
<protein>
    <recommendedName>
        <fullName evidence="3">1-phosphatidylinositol 4-kinase</fullName>
        <ecNumber evidence="3">2.7.1.67</ecNumber>
    </recommendedName>
</protein>
<keyword evidence="6" id="KW-0418">Kinase</keyword>
<dbReference type="Gene3D" id="1.10.1070.11">
    <property type="entry name" value="Phosphatidylinositol 3-/4-kinase, catalytic domain"/>
    <property type="match status" value="1"/>
</dbReference>
<dbReference type="FunFam" id="1.25.40.70:FF:000011">
    <property type="entry name" value="Phosphatidylinositol 4-kinase alpha"/>
    <property type="match status" value="1"/>
</dbReference>
<evidence type="ECO:0000259" key="9">
    <source>
        <dbReference type="PROSITE" id="PS51545"/>
    </source>
</evidence>
<dbReference type="InterPro" id="IPR016024">
    <property type="entry name" value="ARM-type_fold"/>
</dbReference>
<dbReference type="InterPro" id="IPR036940">
    <property type="entry name" value="PI3/4_kinase_cat_sf"/>
</dbReference>
<dbReference type="SMART" id="SM00145">
    <property type="entry name" value="PI3Ka"/>
    <property type="match status" value="1"/>
</dbReference>
<evidence type="ECO:0000256" key="2">
    <source>
        <dbReference type="ARBA" id="ARBA00006209"/>
    </source>
</evidence>
<keyword evidence="11" id="KW-1185">Reference proteome</keyword>
<dbReference type="FunFam" id="1.10.1070.11:FF:000012">
    <property type="entry name" value="Phosphatidylinositol 4-kinase alpha 1"/>
    <property type="match status" value="1"/>
</dbReference>
<dbReference type="OrthoDB" id="10264149at2759"/>
<evidence type="ECO:0000256" key="3">
    <source>
        <dbReference type="ARBA" id="ARBA00012169"/>
    </source>
</evidence>
<keyword evidence="7" id="KW-0067">ATP-binding</keyword>
<dbReference type="GO" id="GO:0005737">
    <property type="term" value="C:cytoplasm"/>
    <property type="evidence" value="ECO:0007669"/>
    <property type="project" value="TreeGrafter"/>
</dbReference>
<dbReference type="GO" id="GO:0048015">
    <property type="term" value="P:phosphatidylinositol-mediated signaling"/>
    <property type="evidence" value="ECO:0007669"/>
    <property type="project" value="TreeGrafter"/>
</dbReference>
<dbReference type="InterPro" id="IPR001263">
    <property type="entry name" value="PI3K_accessory_dom"/>
</dbReference>
<organism evidence="10 11">
    <name type="scientific">Gymnopilus junonius</name>
    <name type="common">Spectacular rustgill mushroom</name>
    <name type="synonym">Gymnopilus spectabilis subsp. junonius</name>
    <dbReference type="NCBI Taxonomy" id="109634"/>
    <lineage>
        <taxon>Eukaryota</taxon>
        <taxon>Fungi</taxon>
        <taxon>Dikarya</taxon>
        <taxon>Basidiomycota</taxon>
        <taxon>Agaricomycotina</taxon>
        <taxon>Agaricomycetes</taxon>
        <taxon>Agaricomycetidae</taxon>
        <taxon>Agaricales</taxon>
        <taxon>Agaricineae</taxon>
        <taxon>Hymenogastraceae</taxon>
        <taxon>Gymnopilus</taxon>
    </lineage>
</organism>
<dbReference type="SMART" id="SM00146">
    <property type="entry name" value="PI3Kc"/>
    <property type="match status" value="1"/>
</dbReference>
<dbReference type="PANTHER" id="PTHR10048:SF15">
    <property type="entry name" value="PHOSPHATIDYLINOSITOL 4-KINASE ALPHA"/>
    <property type="match status" value="1"/>
</dbReference>
<keyword evidence="4" id="KW-0808">Transferase</keyword>
<dbReference type="PROSITE" id="PS00915">
    <property type="entry name" value="PI3_4_KINASE_1"/>
    <property type="match status" value="1"/>
</dbReference>
<dbReference type="CDD" id="cd05167">
    <property type="entry name" value="PI4Kc_III_alpha"/>
    <property type="match status" value="1"/>
</dbReference>
<dbReference type="InterPro" id="IPR045495">
    <property type="entry name" value="PI4K_N"/>
</dbReference>
<evidence type="ECO:0000256" key="1">
    <source>
        <dbReference type="ARBA" id="ARBA00001686"/>
    </source>
</evidence>
<comment type="catalytic activity">
    <reaction evidence="1">
        <text>a 1,2-diacyl-sn-glycero-3-phospho-(1D-myo-inositol) + ATP = a 1,2-diacyl-sn-glycero-3-phospho-(1D-myo-inositol 4-phosphate) + ADP + H(+)</text>
        <dbReference type="Rhea" id="RHEA:19877"/>
        <dbReference type="ChEBI" id="CHEBI:15378"/>
        <dbReference type="ChEBI" id="CHEBI:30616"/>
        <dbReference type="ChEBI" id="CHEBI:57880"/>
        <dbReference type="ChEBI" id="CHEBI:58178"/>
        <dbReference type="ChEBI" id="CHEBI:456216"/>
        <dbReference type="EC" id="2.7.1.67"/>
    </reaction>
</comment>
<dbReference type="PROSITE" id="PS51545">
    <property type="entry name" value="PIK_HELICAL"/>
    <property type="match status" value="1"/>
</dbReference>
<dbReference type="InterPro" id="IPR018936">
    <property type="entry name" value="PI3/4_kinase_CS"/>
</dbReference>
<feature type="domain" description="PI3K/PI4K catalytic" evidence="8">
    <location>
        <begin position="1664"/>
        <end position="1929"/>
    </location>
</feature>
<feature type="domain" description="PIK helical" evidence="9">
    <location>
        <begin position="1377"/>
        <end position="1563"/>
    </location>
</feature>
<dbReference type="InterPro" id="IPR042236">
    <property type="entry name" value="PI3K_accessory_sf"/>
</dbReference>
<dbReference type="EC" id="2.7.1.67" evidence="3"/>
<reference evidence="10" key="1">
    <citation type="submission" date="2020-11" db="EMBL/GenBank/DDBJ databases">
        <authorList>
            <consortium name="DOE Joint Genome Institute"/>
            <person name="Ahrendt S."/>
            <person name="Riley R."/>
            <person name="Andreopoulos W."/>
            <person name="LaButti K."/>
            <person name="Pangilinan J."/>
            <person name="Ruiz-duenas F.J."/>
            <person name="Barrasa J.M."/>
            <person name="Sanchez-Garcia M."/>
            <person name="Camarero S."/>
            <person name="Miyauchi S."/>
            <person name="Serrano A."/>
            <person name="Linde D."/>
            <person name="Babiker R."/>
            <person name="Drula E."/>
            <person name="Ayuso-Fernandez I."/>
            <person name="Pacheco R."/>
            <person name="Padilla G."/>
            <person name="Ferreira P."/>
            <person name="Barriuso J."/>
            <person name="Kellner H."/>
            <person name="Castanera R."/>
            <person name="Alfaro M."/>
            <person name="Ramirez L."/>
            <person name="Pisabarro A.G."/>
            <person name="Kuo A."/>
            <person name="Tritt A."/>
            <person name="Lipzen A."/>
            <person name="He G."/>
            <person name="Yan M."/>
            <person name="Ng V."/>
            <person name="Cullen D."/>
            <person name="Martin F."/>
            <person name="Rosso M.-N."/>
            <person name="Henrissat B."/>
            <person name="Hibbett D."/>
            <person name="Martinez A.T."/>
            <person name="Grigoriev I.V."/>
        </authorList>
    </citation>
    <scope>NUCLEOTIDE SEQUENCE</scope>
    <source>
        <strain evidence="10">AH 44721</strain>
    </source>
</reference>
<dbReference type="Gene3D" id="3.30.1010.10">
    <property type="entry name" value="Phosphatidylinositol 3-kinase Catalytic Subunit, Chain A, domain 4"/>
    <property type="match status" value="1"/>
</dbReference>
<dbReference type="SUPFAM" id="SSF56112">
    <property type="entry name" value="Protein kinase-like (PK-like)"/>
    <property type="match status" value="1"/>
</dbReference>
<keyword evidence="5" id="KW-0547">Nucleotide-binding</keyword>
<dbReference type="GO" id="GO:0005524">
    <property type="term" value="F:ATP binding"/>
    <property type="evidence" value="ECO:0007669"/>
    <property type="project" value="UniProtKB-KW"/>
</dbReference>
<dbReference type="Gene3D" id="1.25.40.70">
    <property type="entry name" value="Phosphatidylinositol 3-kinase, accessory domain (PIK)"/>
    <property type="match status" value="1"/>
</dbReference>
<dbReference type="GO" id="GO:0005886">
    <property type="term" value="C:plasma membrane"/>
    <property type="evidence" value="ECO:0007669"/>
    <property type="project" value="TreeGrafter"/>
</dbReference>
<evidence type="ECO:0000313" key="10">
    <source>
        <dbReference type="EMBL" id="KAF8912011.1"/>
    </source>
</evidence>
<evidence type="ECO:0000313" key="11">
    <source>
        <dbReference type="Proteomes" id="UP000724874"/>
    </source>
</evidence>
<sequence>MDCIELNIHQRILSDISASDDTEFAEQLLSSRVQRQPDDGVGKVDTMDGEREIERTYMSTTRVQCSIAFGDLVVNSPDSHISISVNTLMPTLVDILQELPYIDFDKSLSWIDWALPDQLVFSTISALLRVSNVHQEHRDKATSAIFFFVSQTIKMMLTSNSLDVLTQLMPAFHGFYRAISSTSYCWTLSQWEALTLHLKTLCSAQVIDRLNHLAMDLILKEQTDEDTLIRIKTFVTRYVAQGRPLSGHFMVCCVLETEWTVLSQVLAPPSTPRNPVIEAAAANKAWLALTRHAALELDIESEHTRQILKETIKYALQCFTDLLVQIEEMDSEPSVDTCSWETLSESLKLAAICSLAIREIDEQLSSRIHLLLSTESPVSDNLVQEAALKATTVLVRSFPDIATNMVGHLRRFITSPLPLFEFGFPSESRAPPPLSAAAKCLALCIRLSPGDDLVMSNMYSLLNYIAATSKEIYDSSSAHINFPLPHGHSNSHSLETGLHGLSEDEKRLVGISSISAVTRLALEFKMEEVTKLTISMLLQRLSSAEPTVEAAIAYNLVDLALSAPPSSFNDVIKAFSSINRSANPDDPRFSSNMVLAAQTRLAQELHQRPEFYETYLVELLTLFTDKGVAIQNLKISNHHVKTEDMIEQLATLLLPIDALLAHRDFNPRDDSSPDILTLFRNTWFLCILFGFTTEYNTETSAMDWLKPAMARIAMKTPSMVVEESHDAVASDVEYNSVIRQEYANTVIGTHRNALNRYISYRASDIRHLSSAQVIFILTLHDIESMRSAAGLPSSLVSYFINDSLNNHPGLSVCMESVAEKVIRDSINDLNSKASQQALPKHLSSELLSLVVLSTHRIAKARDIASKYLNRLITSFPSLMCDPTLVFAILEVLTLLQRACENEFIDEYNPTYEFHSDRSGITLQLTDSYQVRNDILGQLKRIANSWFELALGRAPMELQSTLQKYLAVNQSSSGVNSAELGASVAEEFGKVIGPVHRQLSSLASSSHWKVDGARALSSQIAIKGYFAGEAAGIRLANRENLDRLATVPPQAAPSNEIHALRSKLHNTLEEIRHKNSKLTVHDLRRLLFRCAATLISMEKIDYDLLHYLVALPFGVATPSAISSGIDVWVWVIAEKCDVEVALMSEILSAWSDTIRSHTGIFSKSLNYEDPFYHPITYSPTDKQTIDRGLANARRLLSPHALVLQMLFSRLQAARYHRPGVMFIIQHLVLRSAHAYRTLSTHALSREARFSFLLFGFETLKSSHLDAYCENALRDCLYTVAFSWFAVRPQWSYGANRVQVDVDIKVLSEFLSYLQSDSVRGPSTISSLTATRSNPAYYAERMRNLNLPLRLLTENEIFHLAVWVNPTNDGRKGADLIGNTERTLLDISWSGIVRTVWRLDPAIAIYLTERFKNATIRYEVGKLVRSSTIDVLDVPEAMPFLLGDRLDSNVRRDLKHLLLWAAVPPVTAITFFEPRFNNDPLVLQYAHRVLAQHPVELTFFFIPQVVQVLRHDNLGYVGHFIFETAKISQLFCHQIIWNMKANCYKDDAAEVEDPMKPLLDAMINDIIASLSGVARAFYDREFSFFNEITSISGKLKPYIKKTKPEKKAKIDEEMAKIEVDVGVYLPSNPDGVVIDIDKKSGRPLQSHAKAPFMATFKVRKERTDINSDPDSLLDGDGGGVETRTEYDVWQQAIFKVGDDCRQDVLALQIIAMFKNIFTSVGLTLYLFPYRVTATAPGCGVIDVVPNATSRDEMGRAKVNDLLDFFIAKYGGPDTTGFQKARLNFIQSMAAYSVACFILQIKDRHNGNIMIDGDGHIVHIDFGFLFDIGPGGVKFEPHSFKLNHEMVILMGGRYSQGYQIFQSLTVKAFLAIRPFADQIIDTVQLMLDTGLPSFKGEPTIRRLRDRFALQLNERQAAEFMMGIIRNAHENVRSTAYDEFQRLQNGIPYK</sequence>
<comment type="caution">
    <text evidence="10">The sequence shown here is derived from an EMBL/GenBank/DDBJ whole genome shotgun (WGS) entry which is preliminary data.</text>
</comment>
<dbReference type="Pfam" id="PF19274">
    <property type="entry name" value="PI4K_N"/>
    <property type="match status" value="3"/>
</dbReference>
<evidence type="ECO:0000256" key="4">
    <source>
        <dbReference type="ARBA" id="ARBA00022679"/>
    </source>
</evidence>
<evidence type="ECO:0000259" key="8">
    <source>
        <dbReference type="PROSITE" id="PS50290"/>
    </source>
</evidence>
<dbReference type="Proteomes" id="UP000724874">
    <property type="component" value="Unassembled WGS sequence"/>
</dbReference>
<accession>A0A9P5TTU6</accession>
<dbReference type="Pfam" id="PF00454">
    <property type="entry name" value="PI3_PI4_kinase"/>
    <property type="match status" value="1"/>
</dbReference>
<evidence type="ECO:0000256" key="5">
    <source>
        <dbReference type="ARBA" id="ARBA00022741"/>
    </source>
</evidence>
<evidence type="ECO:0000256" key="6">
    <source>
        <dbReference type="ARBA" id="ARBA00022777"/>
    </source>
</evidence>
<dbReference type="PROSITE" id="PS50290">
    <property type="entry name" value="PI3_4_KINASE_3"/>
    <property type="match status" value="1"/>
</dbReference>
<dbReference type="GO" id="GO:0046854">
    <property type="term" value="P:phosphatidylinositol phosphate biosynthetic process"/>
    <property type="evidence" value="ECO:0007669"/>
    <property type="project" value="InterPro"/>
</dbReference>
<evidence type="ECO:0000256" key="7">
    <source>
        <dbReference type="ARBA" id="ARBA00022840"/>
    </source>
</evidence>